<dbReference type="EMBL" id="CM004401">
    <property type="protein sequence ID" value="OAY29125.1"/>
    <property type="molecule type" value="Genomic_DNA"/>
</dbReference>
<dbReference type="SMR" id="A0A2C9UFG4"/>
<organism evidence="8 9">
    <name type="scientific">Manihot esculenta</name>
    <name type="common">Cassava</name>
    <name type="synonym">Jatropha manihot</name>
    <dbReference type="NCBI Taxonomy" id="3983"/>
    <lineage>
        <taxon>Eukaryota</taxon>
        <taxon>Viridiplantae</taxon>
        <taxon>Streptophyta</taxon>
        <taxon>Embryophyta</taxon>
        <taxon>Tracheophyta</taxon>
        <taxon>Spermatophyta</taxon>
        <taxon>Magnoliopsida</taxon>
        <taxon>eudicotyledons</taxon>
        <taxon>Gunneridae</taxon>
        <taxon>Pentapetalae</taxon>
        <taxon>rosids</taxon>
        <taxon>fabids</taxon>
        <taxon>Malpighiales</taxon>
        <taxon>Euphorbiaceae</taxon>
        <taxon>Crotonoideae</taxon>
        <taxon>Manihoteae</taxon>
        <taxon>Manihot</taxon>
    </lineage>
</organism>
<evidence type="ECO:0000256" key="1">
    <source>
        <dbReference type="ARBA" id="ARBA00004123"/>
    </source>
</evidence>
<dbReference type="Gene3D" id="3.40.1810.10">
    <property type="entry name" value="Transcription factor, MADS-box"/>
    <property type="match status" value="1"/>
</dbReference>
<evidence type="ECO:0000256" key="2">
    <source>
        <dbReference type="ARBA" id="ARBA00023015"/>
    </source>
</evidence>
<reference evidence="9" key="1">
    <citation type="journal article" date="2016" name="Nat. Biotechnol.">
        <title>Sequencing wild and cultivated cassava and related species reveals extensive interspecific hybridization and genetic diversity.</title>
        <authorList>
            <person name="Bredeson J.V."/>
            <person name="Lyons J.B."/>
            <person name="Prochnik S.E."/>
            <person name="Wu G.A."/>
            <person name="Ha C.M."/>
            <person name="Edsinger-Gonzales E."/>
            <person name="Grimwood J."/>
            <person name="Schmutz J."/>
            <person name="Rabbi I.Y."/>
            <person name="Egesi C."/>
            <person name="Nauluvula P."/>
            <person name="Lebot V."/>
            <person name="Ndunguru J."/>
            <person name="Mkamilo G."/>
            <person name="Bart R.S."/>
            <person name="Setter T.L."/>
            <person name="Gleadow R.M."/>
            <person name="Kulakow P."/>
            <person name="Ferguson M.E."/>
            <person name="Rounsley S."/>
            <person name="Rokhsar D.S."/>
        </authorList>
    </citation>
    <scope>NUCLEOTIDE SEQUENCE [LARGE SCALE GENOMIC DNA]</scope>
    <source>
        <strain evidence="9">cv. AM560-2</strain>
    </source>
</reference>
<accession>A0A2C9UFG4</accession>
<protein>
    <recommendedName>
        <fullName evidence="7">MADS-box domain-containing protein</fullName>
    </recommendedName>
</protein>
<evidence type="ECO:0000313" key="8">
    <source>
        <dbReference type="EMBL" id="OAY29125.1"/>
    </source>
</evidence>
<sequence>MAAGKQTKGRQKITMKRIEKEDDRLITFSKRRSGIYKKGSELVTLCGAEVAVLVFSPAGKPFSFGHPSIERVTNRFLDKNPPPSDTTHPLVEAHRKMRINELTQHYNELLSRGEAEKDRGNLLKQMMTGSGRQQQLQQKQQSYWWETPIDELGFEELLQMNATLEELHGNLCRKISGASSSVNPSLASNNANLQKDPSASFPHGFGYGRMHF</sequence>
<proteinExistence type="predicted"/>
<evidence type="ECO:0000259" key="7">
    <source>
        <dbReference type="PROSITE" id="PS50066"/>
    </source>
</evidence>
<dbReference type="Gramene" id="Manes.15G119500.1.v8.1">
    <property type="protein sequence ID" value="Manes.15G119500.1.v8.1.CDS.1"/>
    <property type="gene ID" value="Manes.15G119500.v8.1"/>
</dbReference>
<keyword evidence="4" id="KW-0804">Transcription</keyword>
<dbReference type="GO" id="GO:0000981">
    <property type="term" value="F:DNA-binding transcription factor activity, RNA polymerase II-specific"/>
    <property type="evidence" value="ECO:0000318"/>
    <property type="project" value="GO_Central"/>
</dbReference>
<dbReference type="GO" id="GO:0046983">
    <property type="term" value="F:protein dimerization activity"/>
    <property type="evidence" value="ECO:0007669"/>
    <property type="project" value="InterPro"/>
</dbReference>
<comment type="subcellular location">
    <subcellularLocation>
        <location evidence="1">Nucleus</location>
    </subcellularLocation>
</comment>
<dbReference type="PROSITE" id="PS50066">
    <property type="entry name" value="MADS_BOX_2"/>
    <property type="match status" value="1"/>
</dbReference>
<feature type="domain" description="MADS-box" evidence="7">
    <location>
        <begin position="8"/>
        <end position="68"/>
    </location>
</feature>
<dbReference type="OrthoDB" id="1898716at2759"/>
<dbReference type="PANTHER" id="PTHR11945">
    <property type="entry name" value="MADS BOX PROTEIN"/>
    <property type="match status" value="1"/>
</dbReference>
<dbReference type="GO" id="GO:0000978">
    <property type="term" value="F:RNA polymerase II cis-regulatory region sequence-specific DNA binding"/>
    <property type="evidence" value="ECO:0000318"/>
    <property type="project" value="GO_Central"/>
</dbReference>
<gene>
    <name evidence="8" type="ORF">MANES_15G119500v8</name>
</gene>
<dbReference type="InterPro" id="IPR033896">
    <property type="entry name" value="MEF2-like_N"/>
</dbReference>
<evidence type="ECO:0000256" key="3">
    <source>
        <dbReference type="ARBA" id="ARBA00023125"/>
    </source>
</evidence>
<keyword evidence="2" id="KW-0805">Transcription regulation</keyword>
<comment type="caution">
    <text evidence="8">The sequence shown here is derived from an EMBL/GenBank/DDBJ whole genome shotgun (WGS) entry which is preliminary data.</text>
</comment>
<dbReference type="PANTHER" id="PTHR11945:SF759">
    <property type="entry name" value="MADS-BOX DOMAIN-CONTAINING PROTEIN"/>
    <property type="match status" value="1"/>
</dbReference>
<evidence type="ECO:0000256" key="5">
    <source>
        <dbReference type="ARBA" id="ARBA00023242"/>
    </source>
</evidence>
<keyword evidence="9" id="KW-1185">Reference proteome</keyword>
<dbReference type="InterPro" id="IPR036879">
    <property type="entry name" value="TF_MADSbox_sf"/>
</dbReference>
<feature type="region of interest" description="Disordered" evidence="6">
    <location>
        <begin position="178"/>
        <end position="200"/>
    </location>
</feature>
<dbReference type="Proteomes" id="UP000091857">
    <property type="component" value="Chromosome 15"/>
</dbReference>
<dbReference type="GO" id="GO:0045944">
    <property type="term" value="P:positive regulation of transcription by RNA polymerase II"/>
    <property type="evidence" value="ECO:0007669"/>
    <property type="project" value="InterPro"/>
</dbReference>
<keyword evidence="5" id="KW-0539">Nucleus</keyword>
<dbReference type="CDD" id="cd00265">
    <property type="entry name" value="MADS_MEF2_like"/>
    <property type="match status" value="1"/>
</dbReference>
<dbReference type="FunFam" id="3.40.1810.10:FF:000006">
    <property type="entry name" value="Agamous-like MADS-box protein AGL62"/>
    <property type="match status" value="1"/>
</dbReference>
<dbReference type="SMART" id="SM00432">
    <property type="entry name" value="MADS"/>
    <property type="match status" value="1"/>
</dbReference>
<dbReference type="InterPro" id="IPR002100">
    <property type="entry name" value="TF_MADSbox"/>
</dbReference>
<dbReference type="GO" id="GO:0005634">
    <property type="term" value="C:nucleus"/>
    <property type="evidence" value="ECO:0007669"/>
    <property type="project" value="UniProtKB-SubCell"/>
</dbReference>
<name>A0A2C9UFG4_MANES</name>
<evidence type="ECO:0000256" key="6">
    <source>
        <dbReference type="SAM" id="MobiDB-lite"/>
    </source>
</evidence>
<keyword evidence="3" id="KW-0238">DNA-binding</keyword>
<evidence type="ECO:0000256" key="4">
    <source>
        <dbReference type="ARBA" id="ARBA00023163"/>
    </source>
</evidence>
<feature type="compositionally biased region" description="Polar residues" evidence="6">
    <location>
        <begin position="178"/>
        <end position="197"/>
    </location>
</feature>
<dbReference type="SUPFAM" id="SSF55455">
    <property type="entry name" value="SRF-like"/>
    <property type="match status" value="1"/>
</dbReference>
<dbReference type="AlphaFoldDB" id="A0A2C9UFG4"/>
<evidence type="ECO:0000313" key="9">
    <source>
        <dbReference type="Proteomes" id="UP000091857"/>
    </source>
</evidence>
<dbReference type="OMA" id="QARVYEV"/>
<dbReference type="Pfam" id="PF00319">
    <property type="entry name" value="SRF-TF"/>
    <property type="match status" value="1"/>
</dbReference>
<dbReference type="PRINTS" id="PR00404">
    <property type="entry name" value="MADSDOMAIN"/>
</dbReference>
<dbReference type="GO" id="GO:0006357">
    <property type="term" value="P:regulation of transcription by RNA polymerase II"/>
    <property type="evidence" value="ECO:0000318"/>
    <property type="project" value="GO_Central"/>
</dbReference>